<name>A0ACA9Q093_9GLOM</name>
<evidence type="ECO:0000313" key="1">
    <source>
        <dbReference type="EMBL" id="CAG8730208.1"/>
    </source>
</evidence>
<gene>
    <name evidence="1" type="ORF">RPERSI_LOCUS12079</name>
</gene>
<proteinExistence type="predicted"/>
<feature type="non-terminal residue" evidence="1">
    <location>
        <position position="1"/>
    </location>
</feature>
<feature type="non-terminal residue" evidence="1">
    <location>
        <position position="87"/>
    </location>
</feature>
<protein>
    <submittedName>
        <fullName evidence="1">12536_t:CDS:1</fullName>
    </submittedName>
</protein>
<accession>A0ACA9Q093</accession>
<dbReference type="EMBL" id="CAJVQC010025514">
    <property type="protein sequence ID" value="CAG8730208.1"/>
    <property type="molecule type" value="Genomic_DNA"/>
</dbReference>
<organism evidence="1 2">
    <name type="scientific">Racocetra persica</name>
    <dbReference type="NCBI Taxonomy" id="160502"/>
    <lineage>
        <taxon>Eukaryota</taxon>
        <taxon>Fungi</taxon>
        <taxon>Fungi incertae sedis</taxon>
        <taxon>Mucoromycota</taxon>
        <taxon>Glomeromycotina</taxon>
        <taxon>Glomeromycetes</taxon>
        <taxon>Diversisporales</taxon>
        <taxon>Gigasporaceae</taxon>
        <taxon>Racocetra</taxon>
    </lineage>
</organism>
<reference evidence="1" key="1">
    <citation type="submission" date="2021-06" db="EMBL/GenBank/DDBJ databases">
        <authorList>
            <person name="Kallberg Y."/>
            <person name="Tangrot J."/>
            <person name="Rosling A."/>
        </authorList>
    </citation>
    <scope>NUCLEOTIDE SEQUENCE</scope>
    <source>
        <strain evidence="1">MA461A</strain>
    </source>
</reference>
<dbReference type="Proteomes" id="UP000789920">
    <property type="component" value="Unassembled WGS sequence"/>
</dbReference>
<evidence type="ECO:0000313" key="2">
    <source>
        <dbReference type="Proteomes" id="UP000789920"/>
    </source>
</evidence>
<comment type="caution">
    <text evidence="1">The sequence shown here is derived from an EMBL/GenBank/DDBJ whole genome shotgun (WGS) entry which is preliminary data.</text>
</comment>
<keyword evidence="2" id="KW-1185">Reference proteome</keyword>
<sequence length="87" mass="9556">TQIQSNIFYYEVTDSGNNLSSINNVKAKSHNSKNHLIACSAINHSGVSLSLIEVLSDISAEIRQPKMSQRLKASLLQCSTFPHAVKK</sequence>